<feature type="region of interest" description="Disordered" evidence="1">
    <location>
        <begin position="26"/>
        <end position="45"/>
    </location>
</feature>
<keyword evidence="3" id="KW-1185">Reference proteome</keyword>
<gene>
    <name evidence="2" type="ORF">D9619_012147</name>
</gene>
<evidence type="ECO:0000313" key="2">
    <source>
        <dbReference type="EMBL" id="KAF5318058.1"/>
    </source>
</evidence>
<evidence type="ECO:0000256" key="1">
    <source>
        <dbReference type="SAM" id="MobiDB-lite"/>
    </source>
</evidence>
<protein>
    <submittedName>
        <fullName evidence="2">Uncharacterized protein</fullName>
    </submittedName>
</protein>
<sequence>MSHISRQPLPSIALVLTTDHTRIPRLPPVIRNAPRPPAPTKRYTSQFDPMKTIHSRDLEVQSFQSSYGDESCSQKKHGQRPHVVFVEEVEPMDIAESMHGMLTNDDHVGLGAAIKRKLSSALFAFRRFLCVVIPQTCFCQVSRH</sequence>
<evidence type="ECO:0000313" key="3">
    <source>
        <dbReference type="Proteomes" id="UP000567179"/>
    </source>
</evidence>
<dbReference type="Proteomes" id="UP000567179">
    <property type="component" value="Unassembled WGS sequence"/>
</dbReference>
<name>A0A8H5EZT8_9AGAR</name>
<accession>A0A8H5EZT8</accession>
<comment type="caution">
    <text evidence="2">The sequence shown here is derived from an EMBL/GenBank/DDBJ whole genome shotgun (WGS) entry which is preliminary data.</text>
</comment>
<reference evidence="2 3" key="1">
    <citation type="journal article" date="2020" name="ISME J.">
        <title>Uncovering the hidden diversity of litter-decomposition mechanisms in mushroom-forming fungi.</title>
        <authorList>
            <person name="Floudas D."/>
            <person name="Bentzer J."/>
            <person name="Ahren D."/>
            <person name="Johansson T."/>
            <person name="Persson P."/>
            <person name="Tunlid A."/>
        </authorList>
    </citation>
    <scope>NUCLEOTIDE SEQUENCE [LARGE SCALE GENOMIC DNA]</scope>
    <source>
        <strain evidence="2 3">CBS 101986</strain>
    </source>
</reference>
<proteinExistence type="predicted"/>
<dbReference type="EMBL" id="JAACJJ010000031">
    <property type="protein sequence ID" value="KAF5318058.1"/>
    <property type="molecule type" value="Genomic_DNA"/>
</dbReference>
<dbReference type="AlphaFoldDB" id="A0A8H5EZT8"/>
<organism evidence="2 3">
    <name type="scientific">Psilocybe cf. subviscida</name>
    <dbReference type="NCBI Taxonomy" id="2480587"/>
    <lineage>
        <taxon>Eukaryota</taxon>
        <taxon>Fungi</taxon>
        <taxon>Dikarya</taxon>
        <taxon>Basidiomycota</taxon>
        <taxon>Agaricomycotina</taxon>
        <taxon>Agaricomycetes</taxon>
        <taxon>Agaricomycetidae</taxon>
        <taxon>Agaricales</taxon>
        <taxon>Agaricineae</taxon>
        <taxon>Strophariaceae</taxon>
        <taxon>Psilocybe</taxon>
    </lineage>
</organism>